<evidence type="ECO:0000313" key="1">
    <source>
        <dbReference type="EMBL" id="KAL2609036.1"/>
    </source>
</evidence>
<keyword evidence="2" id="KW-1185">Reference proteome</keyword>
<dbReference type="AlphaFoldDB" id="A0ABD1XJE2"/>
<evidence type="ECO:0000313" key="2">
    <source>
        <dbReference type="Proteomes" id="UP001605036"/>
    </source>
</evidence>
<reference evidence="1 2" key="1">
    <citation type="submission" date="2024-09" db="EMBL/GenBank/DDBJ databases">
        <title>Chromosome-scale assembly of Riccia fluitans.</title>
        <authorList>
            <person name="Paukszto L."/>
            <person name="Sawicki J."/>
            <person name="Karawczyk K."/>
            <person name="Piernik-Szablinska J."/>
            <person name="Szczecinska M."/>
            <person name="Mazdziarz M."/>
        </authorList>
    </citation>
    <scope>NUCLEOTIDE SEQUENCE [LARGE SCALE GENOMIC DNA]</scope>
    <source>
        <strain evidence="1">Rf_01</strain>
        <tissue evidence="1">Aerial parts of the thallus</tissue>
    </source>
</reference>
<evidence type="ECO:0008006" key="3">
    <source>
        <dbReference type="Google" id="ProtNLM"/>
    </source>
</evidence>
<dbReference type="Proteomes" id="UP001605036">
    <property type="component" value="Unassembled WGS sequence"/>
</dbReference>
<sequence length="191" mass="21731">MEEQVEWIVLKVTQCDEDLSNCKTTYHTGGGHQKEVQQARVPMDCLSPQLSISNEKDIPGGTKRAKFQNYIHVMEIFSKDMIDFSFPKHSAMTEPKTVLLNNNAQAEESLLGRSPMSKDESFAMIDEEEDESEYFNERPPSIRNKDKGLENLMYNIPMILANSALPPYAEEATKKCVGLQSLLNSFLIRHQ</sequence>
<comment type="caution">
    <text evidence="1">The sequence shown here is derived from an EMBL/GenBank/DDBJ whole genome shotgun (WGS) entry which is preliminary data.</text>
</comment>
<gene>
    <name evidence="1" type="ORF">R1flu_027609</name>
</gene>
<protein>
    <recommendedName>
        <fullName evidence="3">BESS domain-containing protein</fullName>
    </recommendedName>
</protein>
<accession>A0ABD1XJE2</accession>
<name>A0ABD1XJE2_9MARC</name>
<organism evidence="1 2">
    <name type="scientific">Riccia fluitans</name>
    <dbReference type="NCBI Taxonomy" id="41844"/>
    <lineage>
        <taxon>Eukaryota</taxon>
        <taxon>Viridiplantae</taxon>
        <taxon>Streptophyta</taxon>
        <taxon>Embryophyta</taxon>
        <taxon>Marchantiophyta</taxon>
        <taxon>Marchantiopsida</taxon>
        <taxon>Marchantiidae</taxon>
        <taxon>Marchantiales</taxon>
        <taxon>Ricciaceae</taxon>
        <taxon>Riccia</taxon>
    </lineage>
</organism>
<proteinExistence type="predicted"/>
<dbReference type="EMBL" id="JBHFFA010000008">
    <property type="protein sequence ID" value="KAL2609036.1"/>
    <property type="molecule type" value="Genomic_DNA"/>
</dbReference>